<dbReference type="EMBL" id="UINC01001706">
    <property type="protein sequence ID" value="SUZ87044.1"/>
    <property type="molecule type" value="Genomic_DNA"/>
</dbReference>
<dbReference type="Pfam" id="PF00005">
    <property type="entry name" value="ABC_tran"/>
    <property type="match status" value="1"/>
</dbReference>
<gene>
    <name evidence="6" type="ORF">METZ01_LOCUS39898</name>
</gene>
<dbReference type="GO" id="GO:0005524">
    <property type="term" value="F:ATP binding"/>
    <property type="evidence" value="ECO:0007669"/>
    <property type="project" value="UniProtKB-KW"/>
</dbReference>
<dbReference type="AlphaFoldDB" id="A0A381R758"/>
<dbReference type="Gene3D" id="3.40.50.300">
    <property type="entry name" value="P-loop containing nucleotide triphosphate hydrolases"/>
    <property type="match status" value="1"/>
</dbReference>
<evidence type="ECO:0000259" key="5">
    <source>
        <dbReference type="PROSITE" id="PS50893"/>
    </source>
</evidence>
<sequence>VLQIEKLSKRFGDVLAVDEISLNLPQGSVVGFLGPNGAGKSTTMRMVSGYLFPDSGTVRICGWDIVRDRQRAQACLGYLPEAPNGFSRLTVREFLSFCGQARGLDRKSLGLAIDQACQRIDLGPALRRPLGELSKGWRQRAWLAQAILHEPPVLVLDEPTDGLDPNQKEVVRRLVREISADRTIVLSTHILEEAEELCDHVVVMANGCLVADDPVSNLLDNSGRLGPAFARLTSNDGPVIQDHGQDSPS</sequence>
<organism evidence="6">
    <name type="scientific">marine metagenome</name>
    <dbReference type="NCBI Taxonomy" id="408172"/>
    <lineage>
        <taxon>unclassified sequences</taxon>
        <taxon>metagenomes</taxon>
        <taxon>ecological metagenomes</taxon>
    </lineage>
</organism>
<dbReference type="PROSITE" id="PS50893">
    <property type="entry name" value="ABC_TRANSPORTER_2"/>
    <property type="match status" value="1"/>
</dbReference>
<dbReference type="PROSITE" id="PS00211">
    <property type="entry name" value="ABC_TRANSPORTER_1"/>
    <property type="match status" value="1"/>
</dbReference>
<protein>
    <recommendedName>
        <fullName evidence="5">ABC transporter domain-containing protein</fullName>
    </recommendedName>
</protein>
<dbReference type="SMART" id="SM00382">
    <property type="entry name" value="AAA"/>
    <property type="match status" value="1"/>
</dbReference>
<keyword evidence="4" id="KW-0067">ATP-binding</keyword>
<dbReference type="InterPro" id="IPR003593">
    <property type="entry name" value="AAA+_ATPase"/>
</dbReference>
<keyword evidence="2" id="KW-0813">Transport</keyword>
<proteinExistence type="inferred from homology"/>
<dbReference type="PANTHER" id="PTHR43335:SF11">
    <property type="entry name" value="ABC TRANSPORTER RELATED"/>
    <property type="match status" value="1"/>
</dbReference>
<accession>A0A381R758</accession>
<dbReference type="CDD" id="cd03230">
    <property type="entry name" value="ABC_DR_subfamily_A"/>
    <property type="match status" value="1"/>
</dbReference>
<reference evidence="6" key="1">
    <citation type="submission" date="2018-05" db="EMBL/GenBank/DDBJ databases">
        <authorList>
            <person name="Lanie J.A."/>
            <person name="Ng W.-L."/>
            <person name="Kazmierczak K.M."/>
            <person name="Andrzejewski T.M."/>
            <person name="Davidsen T.M."/>
            <person name="Wayne K.J."/>
            <person name="Tettelin H."/>
            <person name="Glass J.I."/>
            <person name="Rusch D."/>
            <person name="Podicherti R."/>
            <person name="Tsui H.-C.T."/>
            <person name="Winkler M.E."/>
        </authorList>
    </citation>
    <scope>NUCLEOTIDE SEQUENCE</scope>
</reference>
<feature type="non-terminal residue" evidence="6">
    <location>
        <position position="1"/>
    </location>
</feature>
<keyword evidence="3" id="KW-0547">Nucleotide-binding</keyword>
<dbReference type="SUPFAM" id="SSF52540">
    <property type="entry name" value="P-loop containing nucleoside triphosphate hydrolases"/>
    <property type="match status" value="1"/>
</dbReference>
<feature type="domain" description="ABC transporter" evidence="5">
    <location>
        <begin position="2"/>
        <end position="231"/>
    </location>
</feature>
<dbReference type="InterPro" id="IPR017871">
    <property type="entry name" value="ABC_transporter-like_CS"/>
</dbReference>
<evidence type="ECO:0000256" key="3">
    <source>
        <dbReference type="ARBA" id="ARBA00022741"/>
    </source>
</evidence>
<evidence type="ECO:0000256" key="1">
    <source>
        <dbReference type="ARBA" id="ARBA00005417"/>
    </source>
</evidence>
<comment type="similarity">
    <text evidence="1">Belongs to the ABC transporter superfamily.</text>
</comment>
<dbReference type="GO" id="GO:0016887">
    <property type="term" value="F:ATP hydrolysis activity"/>
    <property type="evidence" value="ECO:0007669"/>
    <property type="project" value="InterPro"/>
</dbReference>
<evidence type="ECO:0000256" key="2">
    <source>
        <dbReference type="ARBA" id="ARBA00022448"/>
    </source>
</evidence>
<dbReference type="InterPro" id="IPR003439">
    <property type="entry name" value="ABC_transporter-like_ATP-bd"/>
</dbReference>
<name>A0A381R758_9ZZZZ</name>
<evidence type="ECO:0000313" key="6">
    <source>
        <dbReference type="EMBL" id="SUZ87044.1"/>
    </source>
</evidence>
<dbReference type="PANTHER" id="PTHR43335">
    <property type="entry name" value="ABC TRANSPORTER, ATP-BINDING PROTEIN"/>
    <property type="match status" value="1"/>
</dbReference>
<evidence type="ECO:0000256" key="4">
    <source>
        <dbReference type="ARBA" id="ARBA00022840"/>
    </source>
</evidence>
<dbReference type="InterPro" id="IPR027417">
    <property type="entry name" value="P-loop_NTPase"/>
</dbReference>